<name>A0A439DD40_9PEZI</name>
<evidence type="ECO:0000313" key="3">
    <source>
        <dbReference type="Proteomes" id="UP000286045"/>
    </source>
</evidence>
<feature type="compositionally biased region" description="Pro residues" evidence="1">
    <location>
        <begin position="302"/>
        <end position="311"/>
    </location>
</feature>
<sequence length="452" mass="49493">MDTPRPPRGIVVFGGGTATNSLVDVFENLRESRHCSLQYIIPISDNGGSSSELIRVFGGPGRNETISYSCPIVFLLVSQAIWYWGCTQYVFIHSHFYVQVHTHIEPPIKPTPSVIYEWLNEAHHKNTFPKTGRLVRLIPPSKTDAESASLKSLFNHRLSSDPHTARSEWLDIVEGRHERWTDISSEKRELIRSIFNHMNMEIVKRARPSSVFNFAKASIGNLFLTGARLFTGSLESAIYLLSTICAVPSTVATLPAINSNFTHHISAGLEDGSQIAGQNAISHPSAPTSLPDTAVPISESPSPAPPTPIPTPFTSTTSTPTIITTPATPLVTPRQEDAQNVLRETEAHDRIEDATLPGSLPSLRKPYLTFSKSDSSSPHTNDLPARISRIWYINPYGHEIYPLSNPKVITAISHSASVIYSIGSLYTSLIPSLVLRGVGQAIAALASPARRK</sequence>
<feature type="compositionally biased region" description="Polar residues" evidence="1">
    <location>
        <begin position="278"/>
        <end position="291"/>
    </location>
</feature>
<protein>
    <submittedName>
        <fullName evidence="2">Uncharacterized protein</fullName>
    </submittedName>
</protein>
<dbReference type="PANTHER" id="PTHR31240">
    <property type="entry name" value="MATERNAL EFFECT EMBRYO ARREST 18"/>
    <property type="match status" value="1"/>
</dbReference>
<gene>
    <name evidence="2" type="ORF">EKO27_g2763</name>
</gene>
<dbReference type="InterPro" id="IPR002882">
    <property type="entry name" value="CofD"/>
</dbReference>
<accession>A0A439DD40</accession>
<feature type="compositionally biased region" description="Low complexity" evidence="1">
    <location>
        <begin position="312"/>
        <end position="327"/>
    </location>
</feature>
<dbReference type="GO" id="GO:0043743">
    <property type="term" value="F:LPPG:FO 2-phospho-L-lactate transferase activity"/>
    <property type="evidence" value="ECO:0007669"/>
    <property type="project" value="InterPro"/>
</dbReference>
<dbReference type="Proteomes" id="UP000286045">
    <property type="component" value="Unassembled WGS sequence"/>
</dbReference>
<comment type="caution">
    <text evidence="2">The sequence shown here is derived from an EMBL/GenBank/DDBJ whole genome shotgun (WGS) entry which is preliminary data.</text>
</comment>
<evidence type="ECO:0000313" key="2">
    <source>
        <dbReference type="EMBL" id="RWA12329.1"/>
    </source>
</evidence>
<dbReference type="InterPro" id="IPR038136">
    <property type="entry name" value="CofD-like_dom_sf"/>
</dbReference>
<dbReference type="AlphaFoldDB" id="A0A439DD40"/>
<dbReference type="PANTHER" id="PTHR31240:SF0">
    <property type="entry name" value="MATERNAL EFFECT EMBRYO ARREST 18"/>
    <property type="match status" value="1"/>
</dbReference>
<dbReference type="SUPFAM" id="SSF142338">
    <property type="entry name" value="CofD-like"/>
    <property type="match status" value="2"/>
</dbReference>
<feature type="non-terminal residue" evidence="2">
    <location>
        <position position="452"/>
    </location>
</feature>
<feature type="region of interest" description="Disordered" evidence="1">
    <location>
        <begin position="278"/>
        <end position="327"/>
    </location>
</feature>
<dbReference type="Gene3D" id="3.40.50.10680">
    <property type="entry name" value="CofD-like domains"/>
    <property type="match status" value="2"/>
</dbReference>
<evidence type="ECO:0000256" key="1">
    <source>
        <dbReference type="SAM" id="MobiDB-lite"/>
    </source>
</evidence>
<dbReference type="STRING" id="363999.A0A439DD40"/>
<dbReference type="Pfam" id="PF01933">
    <property type="entry name" value="CofD"/>
    <property type="match status" value="1"/>
</dbReference>
<organism evidence="2 3">
    <name type="scientific">Xylaria grammica</name>
    <dbReference type="NCBI Taxonomy" id="363999"/>
    <lineage>
        <taxon>Eukaryota</taxon>
        <taxon>Fungi</taxon>
        <taxon>Dikarya</taxon>
        <taxon>Ascomycota</taxon>
        <taxon>Pezizomycotina</taxon>
        <taxon>Sordariomycetes</taxon>
        <taxon>Xylariomycetidae</taxon>
        <taxon>Xylariales</taxon>
        <taxon>Xylariaceae</taxon>
        <taxon>Xylaria</taxon>
    </lineage>
</organism>
<proteinExistence type="predicted"/>
<keyword evidence="3" id="KW-1185">Reference proteome</keyword>
<reference evidence="2 3" key="1">
    <citation type="submission" date="2018-12" db="EMBL/GenBank/DDBJ databases">
        <title>Draft genome sequence of Xylaria grammica IHI A82.</title>
        <authorList>
            <person name="Buettner E."/>
            <person name="Kellner H."/>
        </authorList>
    </citation>
    <scope>NUCLEOTIDE SEQUENCE [LARGE SCALE GENOMIC DNA]</scope>
    <source>
        <strain evidence="2 3">IHI A82</strain>
    </source>
</reference>
<dbReference type="EMBL" id="RYZI01000054">
    <property type="protein sequence ID" value="RWA12329.1"/>
    <property type="molecule type" value="Genomic_DNA"/>
</dbReference>